<dbReference type="SUPFAM" id="SSF52151">
    <property type="entry name" value="FabD/lysophospholipase-like"/>
    <property type="match status" value="1"/>
</dbReference>
<dbReference type="Pfam" id="PF01734">
    <property type="entry name" value="Patatin"/>
    <property type="match status" value="1"/>
</dbReference>
<proteinExistence type="predicted"/>
<protein>
    <submittedName>
        <fullName evidence="4">Patatin-like phospholipase family protein</fullName>
    </submittedName>
</protein>
<evidence type="ECO:0000256" key="1">
    <source>
        <dbReference type="ARBA" id="ARBA00023098"/>
    </source>
</evidence>
<feature type="short sequence motif" description="DGA/G" evidence="2">
    <location>
        <begin position="196"/>
        <end position="198"/>
    </location>
</feature>
<evidence type="ECO:0000256" key="2">
    <source>
        <dbReference type="PROSITE-ProRule" id="PRU01161"/>
    </source>
</evidence>
<evidence type="ECO:0000259" key="3">
    <source>
        <dbReference type="PROSITE" id="PS51635"/>
    </source>
</evidence>
<reference evidence="5" key="1">
    <citation type="journal article" date="2019" name="Int. J. Syst. Evol. Microbiol.">
        <title>The Global Catalogue of Microorganisms (GCM) 10K type strain sequencing project: providing services to taxonomists for standard genome sequencing and annotation.</title>
        <authorList>
            <consortium name="The Broad Institute Genomics Platform"/>
            <consortium name="The Broad Institute Genome Sequencing Center for Infectious Disease"/>
            <person name="Wu L."/>
            <person name="Ma J."/>
        </authorList>
    </citation>
    <scope>NUCLEOTIDE SEQUENCE [LARGE SCALE GENOMIC DNA]</scope>
    <source>
        <strain evidence="5">CCUG 66188</strain>
    </source>
</reference>
<feature type="active site" description="Proton acceptor" evidence="2">
    <location>
        <position position="196"/>
    </location>
</feature>
<feature type="active site" description="Nucleophile" evidence="2">
    <location>
        <position position="52"/>
    </location>
</feature>
<name>A0ABW2B0B9_9RHOB</name>
<dbReference type="InterPro" id="IPR002641">
    <property type="entry name" value="PNPLA_dom"/>
</dbReference>
<dbReference type="Gene3D" id="3.40.1090.10">
    <property type="entry name" value="Cytosolic phospholipase A2 catalytic domain"/>
    <property type="match status" value="1"/>
</dbReference>
<keyword evidence="5" id="KW-1185">Reference proteome</keyword>
<feature type="domain" description="PNPLA" evidence="3">
    <location>
        <begin position="17"/>
        <end position="212"/>
    </location>
</feature>
<keyword evidence="2" id="KW-0378">Hydrolase</keyword>
<comment type="caution">
    <text evidence="4">The sequence shown here is derived from an EMBL/GenBank/DDBJ whole genome shotgun (WGS) entry which is preliminary data.</text>
</comment>
<keyword evidence="1 2" id="KW-0443">Lipid metabolism</keyword>
<dbReference type="PROSITE" id="PS51635">
    <property type="entry name" value="PNPLA"/>
    <property type="match status" value="1"/>
</dbReference>
<dbReference type="EMBL" id="JBHSWG010000001">
    <property type="protein sequence ID" value="MFC6758333.1"/>
    <property type="molecule type" value="Genomic_DNA"/>
</dbReference>
<dbReference type="InterPro" id="IPR016035">
    <property type="entry name" value="Acyl_Trfase/lysoPLipase"/>
</dbReference>
<evidence type="ECO:0000313" key="5">
    <source>
        <dbReference type="Proteomes" id="UP001596353"/>
    </source>
</evidence>
<organism evidence="4 5">
    <name type="scientific">Sulfitobacter porphyrae</name>
    <dbReference type="NCBI Taxonomy" id="1246864"/>
    <lineage>
        <taxon>Bacteria</taxon>
        <taxon>Pseudomonadati</taxon>
        <taxon>Pseudomonadota</taxon>
        <taxon>Alphaproteobacteria</taxon>
        <taxon>Rhodobacterales</taxon>
        <taxon>Roseobacteraceae</taxon>
        <taxon>Sulfitobacter</taxon>
    </lineage>
</organism>
<accession>A0ABW2B0B9</accession>
<gene>
    <name evidence="4" type="ORF">ACFQFQ_00530</name>
</gene>
<feature type="short sequence motif" description="GXGXXG" evidence="2">
    <location>
        <begin position="21"/>
        <end position="26"/>
    </location>
</feature>
<keyword evidence="2" id="KW-0442">Lipid degradation</keyword>
<feature type="short sequence motif" description="GXSXG" evidence="2">
    <location>
        <begin position="50"/>
        <end position="54"/>
    </location>
</feature>
<evidence type="ECO:0000313" key="4">
    <source>
        <dbReference type="EMBL" id="MFC6758333.1"/>
    </source>
</evidence>
<dbReference type="Proteomes" id="UP001596353">
    <property type="component" value="Unassembled WGS sequence"/>
</dbReference>
<sequence length="322" mass="34683">MPRSFSLCPGPPAPQWLALSGGGSGGAFGAAYLLGWETNGTRPRFDLVTGVSAGSLIAPYAFLGTQGDAGLKRIFTVESLESLAGPRNRLRAVMGQSIYPQGALAQIVATYVDMPLLDRIAARHRAGARLLIQTTSLDSERGYIWDLGRIAASDNPDRLALFRQVLTASASIPAVFSAQRIVVESGGYRFEELHADGAVTSEILTVPTTVLQSGLDLLPHWKPAIYIIFNETLDPRFKVARDRGVDLGARALSILSRNAAVGDLTETLQFARRRGLPLKVTSIDRDLGYNPRRPFGPGYISRARALGTARGEAASWDRTLHG</sequence>